<comment type="caution">
    <text evidence="2">The sequence shown here is derived from an EMBL/GenBank/DDBJ whole genome shotgun (WGS) entry which is preliminary data.</text>
</comment>
<proteinExistence type="predicted"/>
<reference evidence="2 3" key="1">
    <citation type="submission" date="2024-08" db="EMBL/GenBank/DDBJ databases">
        <title>Insights into the chromosomal genome structure of Flemingia macrophylla.</title>
        <authorList>
            <person name="Ding Y."/>
            <person name="Zhao Y."/>
            <person name="Bi W."/>
            <person name="Wu M."/>
            <person name="Zhao G."/>
            <person name="Gong Y."/>
            <person name="Li W."/>
            <person name="Zhang P."/>
        </authorList>
    </citation>
    <scope>NUCLEOTIDE SEQUENCE [LARGE SCALE GENOMIC DNA]</scope>
    <source>
        <strain evidence="2">DYQJB</strain>
        <tissue evidence="2">Leaf</tissue>
    </source>
</reference>
<name>A0ABD1LK22_9FABA</name>
<organism evidence="2 3">
    <name type="scientific">Flemingia macrophylla</name>
    <dbReference type="NCBI Taxonomy" id="520843"/>
    <lineage>
        <taxon>Eukaryota</taxon>
        <taxon>Viridiplantae</taxon>
        <taxon>Streptophyta</taxon>
        <taxon>Embryophyta</taxon>
        <taxon>Tracheophyta</taxon>
        <taxon>Spermatophyta</taxon>
        <taxon>Magnoliopsida</taxon>
        <taxon>eudicotyledons</taxon>
        <taxon>Gunneridae</taxon>
        <taxon>Pentapetalae</taxon>
        <taxon>rosids</taxon>
        <taxon>fabids</taxon>
        <taxon>Fabales</taxon>
        <taxon>Fabaceae</taxon>
        <taxon>Papilionoideae</taxon>
        <taxon>50 kb inversion clade</taxon>
        <taxon>NPAAA clade</taxon>
        <taxon>indigoferoid/millettioid clade</taxon>
        <taxon>Phaseoleae</taxon>
        <taxon>Flemingia</taxon>
    </lineage>
</organism>
<evidence type="ECO:0000313" key="2">
    <source>
        <dbReference type="EMBL" id="KAL2323798.1"/>
    </source>
</evidence>
<dbReference type="AlphaFoldDB" id="A0ABD1LK22"/>
<sequence>MVPNPTSPSFSGRCPTTSGWRLGASAATATKETRGRSYSVGEFEASTVIGNEATAGSQGANGAESPSASASASSTTSSSSSWTNPPPALTPQTPSWSSRSSREVAARVPPDCVYPPQAKRV</sequence>
<feature type="compositionally biased region" description="Polar residues" evidence="1">
    <location>
        <begin position="7"/>
        <end position="19"/>
    </location>
</feature>
<accession>A0ABD1LK22</accession>
<gene>
    <name evidence="2" type="ORF">Fmac_022856</name>
</gene>
<dbReference type="EMBL" id="JBGMDY010000008">
    <property type="protein sequence ID" value="KAL2323798.1"/>
    <property type="molecule type" value="Genomic_DNA"/>
</dbReference>
<dbReference type="Proteomes" id="UP001603857">
    <property type="component" value="Unassembled WGS sequence"/>
</dbReference>
<evidence type="ECO:0000313" key="3">
    <source>
        <dbReference type="Proteomes" id="UP001603857"/>
    </source>
</evidence>
<keyword evidence="3" id="KW-1185">Reference proteome</keyword>
<feature type="compositionally biased region" description="Low complexity" evidence="1">
    <location>
        <begin position="65"/>
        <end position="83"/>
    </location>
</feature>
<protein>
    <submittedName>
        <fullName evidence="2">Uncharacterized protein</fullName>
    </submittedName>
</protein>
<evidence type="ECO:0000256" key="1">
    <source>
        <dbReference type="SAM" id="MobiDB-lite"/>
    </source>
</evidence>
<feature type="region of interest" description="Disordered" evidence="1">
    <location>
        <begin position="1"/>
        <end position="121"/>
    </location>
</feature>